<keyword evidence="9" id="KW-1185">Reference proteome</keyword>
<comment type="subunit">
    <text evidence="4">May form oligomeric structures.</text>
</comment>
<dbReference type="SUPFAM" id="SSF49764">
    <property type="entry name" value="HSP20-like chaperones"/>
    <property type="match status" value="1"/>
</dbReference>
<feature type="non-terminal residue" evidence="8">
    <location>
        <position position="1"/>
    </location>
</feature>
<evidence type="ECO:0000256" key="5">
    <source>
        <dbReference type="PROSITE-ProRule" id="PRU00285"/>
    </source>
</evidence>
<sequence length="152" mass="16993">MSAVDSGLFDIHLLNFPDGMGKLVFPSRSNETHENKGVSSIPADILETPKHYTFFMDVPGLSKSDIQVTVEEDNNLVIRSNGKRKREDGDEEDCKYLRLERRAPQKLTRKFRLPENSNVNAITAKCENGVLTVTIEKLPPPPKSKTVEVAIA</sequence>
<dbReference type="PANTHER" id="PTHR11527">
    <property type="entry name" value="HEAT-SHOCK PROTEIN 20 FAMILY MEMBER"/>
    <property type="match status" value="1"/>
</dbReference>
<evidence type="ECO:0000256" key="2">
    <source>
        <dbReference type="ARBA" id="ARBA00022490"/>
    </source>
</evidence>
<organism evidence="8 9">
    <name type="scientific">Rhododendron williamsianum</name>
    <dbReference type="NCBI Taxonomy" id="262921"/>
    <lineage>
        <taxon>Eukaryota</taxon>
        <taxon>Viridiplantae</taxon>
        <taxon>Streptophyta</taxon>
        <taxon>Embryophyta</taxon>
        <taxon>Tracheophyta</taxon>
        <taxon>Spermatophyta</taxon>
        <taxon>Magnoliopsida</taxon>
        <taxon>eudicotyledons</taxon>
        <taxon>Gunneridae</taxon>
        <taxon>Pentapetalae</taxon>
        <taxon>asterids</taxon>
        <taxon>Ericales</taxon>
        <taxon>Ericaceae</taxon>
        <taxon>Ericoideae</taxon>
        <taxon>Rhodoreae</taxon>
        <taxon>Rhododendron</taxon>
    </lineage>
</organism>
<dbReference type="FunFam" id="2.60.40.790:FF:000054">
    <property type="entry name" value="17.4 kDa class III heat shock protein isoform A"/>
    <property type="match status" value="1"/>
</dbReference>
<evidence type="ECO:0000256" key="1">
    <source>
        <dbReference type="ARBA" id="ARBA00004496"/>
    </source>
</evidence>
<comment type="similarity">
    <text evidence="5 6">Belongs to the small heat shock protein (HSP20) family.</text>
</comment>
<dbReference type="Proteomes" id="UP000428333">
    <property type="component" value="Linkage Group LG01"/>
</dbReference>
<evidence type="ECO:0000256" key="6">
    <source>
        <dbReference type="RuleBase" id="RU003616"/>
    </source>
</evidence>
<dbReference type="InterPro" id="IPR031107">
    <property type="entry name" value="Small_HSP"/>
</dbReference>
<keyword evidence="3" id="KW-0346">Stress response</keyword>
<comment type="subcellular location">
    <subcellularLocation>
        <location evidence="1">Cytoplasm</location>
    </subcellularLocation>
</comment>
<evidence type="ECO:0000256" key="3">
    <source>
        <dbReference type="ARBA" id="ARBA00023016"/>
    </source>
</evidence>
<dbReference type="GO" id="GO:0005737">
    <property type="term" value="C:cytoplasm"/>
    <property type="evidence" value="ECO:0007669"/>
    <property type="project" value="UniProtKB-SubCell"/>
</dbReference>
<dbReference type="InterPro" id="IPR002068">
    <property type="entry name" value="A-crystallin/Hsp20_dom"/>
</dbReference>
<reference evidence="8 9" key="1">
    <citation type="journal article" date="2019" name="Genome Biol. Evol.">
        <title>The Rhododendron genome and chromosomal organization provide insight into shared whole-genome duplications across the heath family (Ericaceae).</title>
        <authorList>
            <person name="Soza V.L."/>
            <person name="Lindsley D."/>
            <person name="Waalkes A."/>
            <person name="Ramage E."/>
            <person name="Patwardhan R.P."/>
            <person name="Burton J.N."/>
            <person name="Adey A."/>
            <person name="Kumar A."/>
            <person name="Qiu R."/>
            <person name="Shendure J."/>
            <person name="Hall B."/>
        </authorList>
    </citation>
    <scope>NUCLEOTIDE SEQUENCE [LARGE SCALE GENOMIC DNA]</scope>
    <source>
        <strain evidence="8">RSF 1966-606</strain>
    </source>
</reference>
<dbReference type="OrthoDB" id="1431247at2759"/>
<name>A0A6A4MBY5_9ERIC</name>
<evidence type="ECO:0000256" key="4">
    <source>
        <dbReference type="ARBA" id="ARBA00062444"/>
    </source>
</evidence>
<evidence type="ECO:0000259" key="7">
    <source>
        <dbReference type="PROSITE" id="PS01031"/>
    </source>
</evidence>
<dbReference type="AlphaFoldDB" id="A0A6A4MBY5"/>
<proteinExistence type="inferred from homology"/>
<dbReference type="PROSITE" id="PS01031">
    <property type="entry name" value="SHSP"/>
    <property type="match status" value="1"/>
</dbReference>
<keyword evidence="2" id="KW-0963">Cytoplasm</keyword>
<dbReference type="Pfam" id="PF00011">
    <property type="entry name" value="HSP20"/>
    <property type="match status" value="1"/>
</dbReference>
<dbReference type="CDD" id="cd06464">
    <property type="entry name" value="ACD_sHsps-like"/>
    <property type="match status" value="1"/>
</dbReference>
<comment type="caution">
    <text evidence="8">The sequence shown here is derived from an EMBL/GenBank/DDBJ whole genome shotgun (WGS) entry which is preliminary data.</text>
</comment>
<gene>
    <name evidence="8" type="ORF">C3L33_00090</name>
</gene>
<protein>
    <recommendedName>
        <fullName evidence="7">SHSP domain-containing protein</fullName>
    </recommendedName>
</protein>
<accession>A0A6A4MBY5</accession>
<evidence type="ECO:0000313" key="8">
    <source>
        <dbReference type="EMBL" id="KAE9467975.1"/>
    </source>
</evidence>
<dbReference type="Gene3D" id="2.60.40.790">
    <property type="match status" value="1"/>
</dbReference>
<feature type="domain" description="SHSP" evidence="7">
    <location>
        <begin position="34"/>
        <end position="152"/>
    </location>
</feature>
<dbReference type="EMBL" id="QEFC01000003">
    <property type="protein sequence ID" value="KAE9467975.1"/>
    <property type="molecule type" value="Genomic_DNA"/>
</dbReference>
<evidence type="ECO:0000313" key="9">
    <source>
        <dbReference type="Proteomes" id="UP000428333"/>
    </source>
</evidence>
<dbReference type="InterPro" id="IPR008978">
    <property type="entry name" value="HSP20-like_chaperone"/>
</dbReference>